<feature type="region of interest" description="Disordered" evidence="15">
    <location>
        <begin position="415"/>
        <end position="444"/>
    </location>
</feature>
<evidence type="ECO:0000256" key="3">
    <source>
        <dbReference type="ARBA" id="ARBA00022490"/>
    </source>
</evidence>
<keyword evidence="12" id="KW-0206">Cytoskeleton</keyword>
<dbReference type="InterPro" id="IPR042228">
    <property type="entry name" value="Dynein_linker_3"/>
</dbReference>
<feature type="compositionally biased region" description="Acidic residues" evidence="15">
    <location>
        <begin position="2345"/>
        <end position="2360"/>
    </location>
</feature>
<dbReference type="Gene3D" id="1.20.920.20">
    <property type="match status" value="1"/>
</dbReference>
<evidence type="ECO:0000256" key="6">
    <source>
        <dbReference type="ARBA" id="ARBA00022741"/>
    </source>
</evidence>
<feature type="coiled-coil region" evidence="14">
    <location>
        <begin position="3657"/>
        <end position="3687"/>
    </location>
</feature>
<dbReference type="Pfam" id="PF12774">
    <property type="entry name" value="AAA_6"/>
    <property type="match status" value="1"/>
</dbReference>
<dbReference type="PANTHER" id="PTHR45703:SF36">
    <property type="entry name" value="DYNEIN HEAVY CHAIN, CYTOPLASMIC"/>
    <property type="match status" value="1"/>
</dbReference>
<dbReference type="Pfam" id="PF08393">
    <property type="entry name" value="DHC_N2"/>
    <property type="match status" value="1"/>
</dbReference>
<dbReference type="GO" id="GO:0005874">
    <property type="term" value="C:microtubule"/>
    <property type="evidence" value="ECO:0007669"/>
    <property type="project" value="UniProtKB-KW"/>
</dbReference>
<dbReference type="GO" id="GO:0008569">
    <property type="term" value="F:minus-end-directed microtubule motor activity"/>
    <property type="evidence" value="ECO:0007669"/>
    <property type="project" value="InterPro"/>
</dbReference>
<dbReference type="FunFam" id="3.40.50.300:FF:002141">
    <property type="entry name" value="Dynein heavy chain"/>
    <property type="match status" value="1"/>
</dbReference>
<dbReference type="InterPro" id="IPR054354">
    <property type="entry name" value="DYNC2H1-like_lid"/>
</dbReference>
<keyword evidence="7" id="KW-0067">ATP-binding</keyword>
<evidence type="ECO:0000256" key="13">
    <source>
        <dbReference type="ARBA" id="ARBA00023273"/>
    </source>
</evidence>
<organism evidence="17 18">
    <name type="scientific">Thecamonas trahens ATCC 50062</name>
    <dbReference type="NCBI Taxonomy" id="461836"/>
    <lineage>
        <taxon>Eukaryota</taxon>
        <taxon>Apusozoa</taxon>
        <taxon>Apusomonadida</taxon>
        <taxon>Apusomonadidae</taxon>
        <taxon>Thecamonas</taxon>
    </lineage>
</organism>
<keyword evidence="13" id="KW-0966">Cell projection</keyword>
<dbReference type="InterPro" id="IPR027417">
    <property type="entry name" value="P-loop_NTPase"/>
</dbReference>
<dbReference type="Gene3D" id="6.10.140.1060">
    <property type="match status" value="1"/>
</dbReference>
<keyword evidence="5" id="KW-0677">Repeat</keyword>
<dbReference type="FunFam" id="1.10.8.710:FF:000004">
    <property type="entry name" value="Dynein axonemal heavy chain 6"/>
    <property type="match status" value="1"/>
</dbReference>
<gene>
    <name evidence="17" type="ORF">AMSG_10951</name>
</gene>
<dbReference type="Pfam" id="PF03028">
    <property type="entry name" value="Dynein_heavy"/>
    <property type="match status" value="1"/>
</dbReference>
<comment type="subcellular location">
    <subcellularLocation>
        <location evidence="1">Cytoplasm</location>
        <location evidence="1">Cytoskeleton</location>
        <location evidence="1">Cilium axoneme</location>
    </subcellularLocation>
</comment>
<dbReference type="GO" id="GO:0005524">
    <property type="term" value="F:ATP binding"/>
    <property type="evidence" value="ECO:0007669"/>
    <property type="project" value="UniProtKB-KW"/>
</dbReference>
<feature type="domain" description="AAA+ ATPase" evidence="16">
    <location>
        <begin position="2493"/>
        <end position="2646"/>
    </location>
</feature>
<dbReference type="SMART" id="SM00382">
    <property type="entry name" value="AAA"/>
    <property type="match status" value="3"/>
</dbReference>
<name>A0A0L0DUW6_THETB</name>
<dbReference type="Gene3D" id="1.20.1270.280">
    <property type="match status" value="1"/>
</dbReference>
<dbReference type="FunFam" id="3.40.50.300:FF:000153">
    <property type="entry name" value="Dynein axonemal heavy chain 1"/>
    <property type="match status" value="1"/>
</dbReference>
<dbReference type="GO" id="GO:0045505">
    <property type="term" value="F:dynein intermediate chain binding"/>
    <property type="evidence" value="ECO:0007669"/>
    <property type="project" value="InterPro"/>
</dbReference>
<evidence type="ECO:0000256" key="15">
    <source>
        <dbReference type="SAM" id="MobiDB-lite"/>
    </source>
</evidence>
<dbReference type="InterPro" id="IPR026983">
    <property type="entry name" value="DHC"/>
</dbReference>
<dbReference type="OrthoDB" id="5593012at2759"/>
<dbReference type="InterPro" id="IPR003593">
    <property type="entry name" value="AAA+_ATPase"/>
</dbReference>
<feature type="region of interest" description="Disordered" evidence="15">
    <location>
        <begin position="103"/>
        <end position="125"/>
    </location>
</feature>
<dbReference type="Gene3D" id="1.10.8.1220">
    <property type="match status" value="1"/>
</dbReference>
<dbReference type="Gene3D" id="3.20.180.20">
    <property type="entry name" value="Dynein heavy chain, N-terminal domain 2"/>
    <property type="match status" value="1"/>
</dbReference>
<protein>
    <submittedName>
        <fullName evidence="17">Dynein heavy chain</fullName>
    </submittedName>
</protein>
<dbReference type="FunFam" id="3.10.490.20:FF:000009">
    <property type="entry name" value="Dynein heavy chain 4"/>
    <property type="match status" value="1"/>
</dbReference>
<dbReference type="FunFam" id="1.20.140.100:FF:000001">
    <property type="entry name" value="dynein heavy chain 17, axonemal"/>
    <property type="match status" value="1"/>
</dbReference>
<dbReference type="Pfam" id="PF22597">
    <property type="entry name" value="DYN_lid"/>
    <property type="match status" value="1"/>
</dbReference>
<keyword evidence="9 14" id="KW-0175">Coiled coil</keyword>
<dbReference type="Pfam" id="PF12780">
    <property type="entry name" value="AAA_8"/>
    <property type="match status" value="1"/>
</dbReference>
<dbReference type="FunFam" id="3.20.180.20:FF:000001">
    <property type="entry name" value="Dynein axonemal heavy chain 5"/>
    <property type="match status" value="1"/>
</dbReference>
<dbReference type="Gene3D" id="1.20.920.30">
    <property type="match status" value="1"/>
</dbReference>
<dbReference type="Pfam" id="PF18199">
    <property type="entry name" value="Dynein_C"/>
    <property type="match status" value="1"/>
</dbReference>
<dbReference type="Gene3D" id="1.10.8.720">
    <property type="entry name" value="Region D6 of dynein motor"/>
    <property type="match status" value="1"/>
</dbReference>
<keyword evidence="18" id="KW-1185">Reference proteome</keyword>
<dbReference type="FunFam" id="3.40.50.300:FF:000049">
    <property type="entry name" value="Dynein, axonemal, heavy chain 5"/>
    <property type="match status" value="1"/>
</dbReference>
<dbReference type="GO" id="GO:0051959">
    <property type="term" value="F:dynein light intermediate chain binding"/>
    <property type="evidence" value="ECO:0007669"/>
    <property type="project" value="InterPro"/>
</dbReference>
<feature type="domain" description="AAA+ ATPase" evidence="16">
    <location>
        <begin position="1754"/>
        <end position="1850"/>
    </location>
</feature>
<evidence type="ECO:0000259" key="16">
    <source>
        <dbReference type="SMART" id="SM00382"/>
    </source>
</evidence>
<dbReference type="Proteomes" id="UP000054408">
    <property type="component" value="Unassembled WGS sequence"/>
</dbReference>
<feature type="domain" description="AAA+ ATPase" evidence="16">
    <location>
        <begin position="2033"/>
        <end position="2239"/>
    </location>
</feature>
<keyword evidence="11" id="KW-0505">Motor protein</keyword>
<evidence type="ECO:0000313" key="18">
    <source>
        <dbReference type="Proteomes" id="UP000054408"/>
    </source>
</evidence>
<dbReference type="Gene3D" id="3.10.490.20">
    <property type="match status" value="1"/>
</dbReference>
<dbReference type="InterPro" id="IPR042219">
    <property type="entry name" value="AAA_lid_11_sf"/>
</dbReference>
<dbReference type="Pfam" id="PF18198">
    <property type="entry name" value="AAA_lid_11"/>
    <property type="match status" value="1"/>
</dbReference>
<feature type="coiled-coil region" evidence="14">
    <location>
        <begin position="3300"/>
        <end position="3334"/>
    </location>
</feature>
<proteinExistence type="inferred from homology"/>
<dbReference type="SUPFAM" id="SSF52540">
    <property type="entry name" value="P-loop containing nucleoside triphosphate hydrolases"/>
    <property type="match status" value="4"/>
</dbReference>
<feature type="compositionally biased region" description="Low complexity" evidence="15">
    <location>
        <begin position="108"/>
        <end position="125"/>
    </location>
</feature>
<evidence type="ECO:0000256" key="9">
    <source>
        <dbReference type="ARBA" id="ARBA00023054"/>
    </source>
</evidence>
<evidence type="ECO:0000256" key="8">
    <source>
        <dbReference type="ARBA" id="ARBA00023017"/>
    </source>
</evidence>
<dbReference type="PANTHER" id="PTHR45703">
    <property type="entry name" value="DYNEIN HEAVY CHAIN"/>
    <property type="match status" value="1"/>
</dbReference>
<dbReference type="InterPro" id="IPR035706">
    <property type="entry name" value="AAA_9"/>
</dbReference>
<dbReference type="STRING" id="461836.A0A0L0DUW6"/>
<dbReference type="InterPro" id="IPR043157">
    <property type="entry name" value="Dynein_AAA1S"/>
</dbReference>
<dbReference type="Gene3D" id="1.10.472.130">
    <property type="match status" value="1"/>
</dbReference>
<dbReference type="InterPro" id="IPR024317">
    <property type="entry name" value="Dynein_heavy_chain_D4_dom"/>
</dbReference>
<dbReference type="Pfam" id="PF12781">
    <property type="entry name" value="AAA_9"/>
    <property type="match status" value="1"/>
</dbReference>
<keyword evidence="8" id="KW-0243">Dynein</keyword>
<feature type="region of interest" description="Disordered" evidence="15">
    <location>
        <begin position="2343"/>
        <end position="2370"/>
    </location>
</feature>
<dbReference type="RefSeq" id="XP_013753128.1">
    <property type="nucleotide sequence ID" value="XM_013897674.1"/>
</dbReference>
<dbReference type="InterPro" id="IPR042222">
    <property type="entry name" value="Dynein_2_N"/>
</dbReference>
<dbReference type="InterPro" id="IPR041466">
    <property type="entry name" value="Dynein_AAA5_ext"/>
</dbReference>
<dbReference type="Gene3D" id="1.20.140.100">
    <property type="entry name" value="Dynein heavy chain, N-terminal domain 2"/>
    <property type="match status" value="1"/>
</dbReference>
<dbReference type="Gene3D" id="3.40.50.300">
    <property type="entry name" value="P-loop containing nucleotide triphosphate hydrolases"/>
    <property type="match status" value="5"/>
</dbReference>
<feature type="region of interest" description="Disordered" evidence="15">
    <location>
        <begin position="220"/>
        <end position="259"/>
    </location>
</feature>
<dbReference type="InterPro" id="IPR041658">
    <property type="entry name" value="AAA_lid_11"/>
</dbReference>
<evidence type="ECO:0000256" key="12">
    <source>
        <dbReference type="ARBA" id="ARBA00023212"/>
    </source>
</evidence>
<evidence type="ECO:0000313" key="17">
    <source>
        <dbReference type="EMBL" id="KNC55308.1"/>
    </source>
</evidence>
<evidence type="ECO:0000256" key="10">
    <source>
        <dbReference type="ARBA" id="ARBA00023069"/>
    </source>
</evidence>
<dbReference type="eggNOG" id="KOG3595">
    <property type="taxonomic scope" value="Eukaryota"/>
</dbReference>
<evidence type="ECO:0000256" key="2">
    <source>
        <dbReference type="ARBA" id="ARBA00008887"/>
    </source>
</evidence>
<evidence type="ECO:0000256" key="7">
    <source>
        <dbReference type="ARBA" id="ARBA00022840"/>
    </source>
</evidence>
<dbReference type="Gene3D" id="1.10.287.2620">
    <property type="match status" value="1"/>
</dbReference>
<sequence>MERIWEPCLGVDDPQAALEHRLIELLVVALDAESDNVWASLTQALEAFPRHELVSAPSLQLVHYLRRAHKALAHAPWNSPAGGVLDELRQLFPRELRVLDRPSLAPLRSRPTTAATRSSSASTRAARAAHKLRVTTASSSAMVARAGRGGASVGPTPPSKPNPTLFRFDISQVYPYDVSQMAPATAVTSSVSPHFVRVNAPPPTEVQAQLELESTVTRLHSPTKPTQGSTEASLLPPLGASGTSSVAPRMRPLSASRDTRRTRIAQSWAQLLDAAAASPYAPPDFRPPTASLETADAPLGIQISASLTPEADGDDEGESEATPLDTLLRSMRPATKPAAALVPDSVAALRSVAITPVSARKIDTALAVYPDSPASLSSKARIMAGPLDTVGRNANTLPVLEELFNVKTTALPQDAGWAESKPESGSGPCSPRASSPAGSASSASSSSAAYSPAASVGGASSRASHLSAADAVKLCKTAEHVVEFFSHSWPGDPVKFVHLVSPPASLEYRPYNLRVVDAARLDREHYTMSQMGVVHVVPGEATEFTPLAGWVRAASMFNVVRKIPFFANFIRHKLLASWKANVRFKLFCETRDVIRAKLFAANPSFQGTLREVQFLATEIWRAPLLEVEANTTHTASTFAEAQATARETAKDMITDIALKLEQHVLVLCEAVLRRTQWSDAPIEAQKTAAKKAFSLVASSASSKLKSMVEEKEEYLAKLGAIAQAADEAQSLGRFIRLVDYLAVEALVHNVQASLEALLSVMTRGSDEGVFSLDVVFANKAMRFEPGLPHLLNMVDSAYDSMTAVAASFLRIITMRSMRQYLEPSTLAHLEGVSAASGYSLADPAAAAVARFTTGGARRGQDALRDLHSIRHLLSPAANARINGLLEAIHATVEADYSAAYFDARVLTPLLDIHTYGQQWSMEAYAASKPSAAKLREDLAMVSSWVLAVSRMRKSSVVGMFRVDSTQLKLGLVPVPSCILAEMKEHLAAAAHEACEATLNNMLNTRSKLLRKPDQLRAFAEFVDFVRTTQASRAAFDGAAANVDALYELMRSHNVEIDIPNRILIEELDAVRDSFDEVVDDAERYAESRLAEMNVSLNKHIASLEHHVVSILSDLYTGDYVDPEAQPVAVIEELNDVEASLNAAKSKAETFSGWQSLFEVESPHAYDSLTDAMDVYTMRRTIWSELHAWNDNVASWRSAVFRTVDTNEVKAAVQTSYAKAFKMAHKLPDDPVVALWKSSVEEFKLHLPLILDLGNPALKPRHWRKIFAALAVPFSDALRFSLADLFEANVVSIRELVAELSAAASGEYHLELTLTSIQDAWKGAKFSVLPYKKKGKLVRRVYILGSVRDLVAQLEEHQLVLTTILGSRFVYGIKGAVDEWVGKLNALAALLDEWLALQRNWMYLEVIFVQKDIQAQLPAETKTFQSVHELWVKFMQGVEANPSVMSVLADGANAQQMFAHANAYCEKVRKSLQEYLETKRSAFPRFYFLSNDELLSILAHIREPRAVLPHLKKCFSNLVSLRFVGGSGAERLGAERLSVFAMSSAEGEEVEFVEPVSAAGNVEVWLVKVEDMMHETLASLTESAMRAFAARGSIADLLSEYPAQVLLATEAINWTAGVESAIRRESHPTNPQTGALHYFQDSFNLQLESLVALARSSELSALDRAALAALIVADVHARDVVGALAASHTASIDDFGWQKQLRYYWEDDGMIVIRQTSAVFDYQYEYLGNTARLVITPLTERCYLTLTSALALSMGGAPLGPAGTGKTETTKDLAKALGQLCVVFNCSDGLDVVIMGRFFSGLAQTGAWACFDEFNRIDIEVLSVIAQQVLTIQQALMGRAAEFEFEGSLIPLVPSYGCFVTMNPGYAGRTELPDNLMALLRPVAMMIPDYALIAEIILYSEGFSGATRLASKIVTMYKLASEQLSQQDHYDFGLRALKSVLVMAGALKRRAGAGESEEVVLISALRDANLPKFLSQDIPLFLAIISDLFPDADAPERAESQLQSAVVAALEADDLEAEPAFVSKVMQLHETLLVRHGVMLVGGTGTGKTTCYEALAHARSRVAVAGRSSASIYGSPHGIGGRSRGIGDGGGVGDEAGVFGVRLNPKACELYGNFDATTNVWSDGVVASVVREVLALELRGTMSNSAIEVSRTVPYFPIEGRPEVGGCTFGGPFASSVPIPSDSGVSAARAEKWLVFDGPVDSLWIEDMNTVLDDNKMLCLASGERIKLPETLRMLFEVPDLAVASPATVSRCGMVFMESVHLSWHVQLAPWERATVRSGLLSAAEARRVASVLRDSILPAALAFVRRDDVVSGGHPAPETGMVASCLTLLTQLLREGVPTKVFGAGEDDEPAGEGEVDNEATSESGSLGGVSRADRDAVSMYVLFAVVWSVGGWLDAGSRAKFSAFVASSAEFAALVPSLASYLSHAESDSVFDVYVQELAPLGLGSGARLGTWNKVLDASRFVYDPRVAFYDTFVPTRAAVQYGAVMQLYLRGQRSVMVTGKSGVGKSATVGRLLASGGLGGKSVASVAFSGATRVATLQDGLEAKLVRHSATALGPPKGGEQLVFIDNLNMPKREVWGAAPPLELLRQLVGFGGMFDRQRLQWVKLVATEFVGAMAPPGGGASEVSPRLLRLFAQLHMAEPGREDMLEMFEPILRGFLRSFSEEVVALAEPLMVATIDLFVAIREELLPSPSKSHYTFNLRHVSQVVQGMLQLRSLGEMPAPESVLQLWAHEACRVFEDRLVSSGDRTWFETTLGSVASAKLGVSWPRRVLSNVLYATHLRAKNPGFYAPLELEDSGLDNAAAAASQFVAEYNVEHASESPLELVFFRDAVKHLARILRILRQPRGSALLLGPDGCGRRSLARVAAHVAGYEVASVELSKGYGPAEFREDVKGVLGRAAAGKHVVFLLSDAQMVDEAFYDDVSNLLNSGEVPQLYSDDEEAMLVSSLRDAAKEAGVDGSRHEVLAYAADMAREHLHIVLVMSPVGSGFRARIRQFPALVDCCTIDWFETWPREALLAVARARLSSSEAVVRVVGDAAALESVAQVAVSMYLSVAESTASFRASVRRAAYITPASFLRMLEQYEVLVGKRHAALSTRREHFESGVEQLEVFDGLVREMEEELKGMQPDLEKAAAEAAAILEQVAADQGKADEVKAHEMQVLRDSAASDLEEVMPIYDDALLALGALNRDDLSEVKQYIRPPELVTTVMDAVCLLQGIKPGWAEAKKMMNKDFISTLERFDKDHIPEEVLRKLGKMLRNPDFNPETVGHTSIAAKSLCQWVIAIENYARVFKKVEPKRIALAEAEAQFEETMVALTEKRAELESVQASVDALQAKYEAACGRQEFVASRIAETQARLERAAKLVKGLGGEAARWRATLAELTASSSVVAYDMLMAAGWVTYLGVFTPEYRSQLFAGWMAAAGEAGLPLSPAASLSLGNLLAEPVEVRSWVLDGLPGDEFSVQNAVLAREAVAWPLFIDPQGQAAAWVRAMEAGAGLVVTKVDDGKLLRLLQSAIPVGAPVLIEGVGDELPPVLLPLLSKSLIKVNNQVCVRVGDAEVFYHSDFKLYLATRSANPSYLPQVFNTVNVVNFCVTRSNLTDQLLGDVIRLERNELERVNDELTVSLAHDKNALAESEETILRMVAAASSTILDDDTLIDALDESRATAEVIKKRVREAEATRANIAAARNEYLPVARVGMLLYFVLVDLGSLDSMYQFSLAFFSGLFARTLASVPALADEASDAELGQHLSVLQDALLRSVYSAVARGLFKKDTPLFSLMIAVALLRETGAVWDELWAVFVAPGVVGSSSALDDGDGSGQARPLWVSASGWAEVCALDSVLAQRGHTGLAESMAVEARAQWEVWGSSDEPEAEALPWKSELEPSKAGAFVKLLVVKAAREDRFVACAEVVVSSVLGAAFVERVPASLAEVHRDSSATTPIILVLSSGSDPTQLVLEHAAAAGFGSKLRMLSLGQGQGERAEAHIVEAAKHGLWVYLQNCHLALSWLPKLDRLVAQLGSSMGVHPEFRLWLTSKPCEAFPAQLLRRGLKLTNEPPAGLRANLLRTFTNLTERQFVLDEAASPSESAVELVWRRLVYGLAFFHGVVQERRRFGALGWNVPYGWTDADLNVSLAMLREALTAEVGASGSGSEGGVRRAVSVPFDALLFMVGEIHYGGRITDEWDNRTLRSVLSVFVHPGLAESASESGVRFLSQGANDYGVPSASELKSLENLRKAVLARVPAHDEPGVFGLHPNAQLAAQQAESRALIQGLIATQAASGRGGRVGSGLHGSAGETVAVLIEELLGRVPAKLDEAEAGNGSLGSSRGEAVGSLGVVLAQEMARFNKLLEVVTTSLGSLARGIRGEVVMTSEMEAMFEDLLYARVPNVWAAVAYPSLKALVPWMDNLVERVQFMREWLVGGVPNSFWLSAFFFPQGFLTGVLQEHARAVHVPIDDLVFVTHVLEAGGRRSADSGGVVVHGLYLEGAGWAEGALCEATPGMLVQAMPPLWLEPKLRSEAGSAMLHAVVPMYKTRERAGVLSTTGRSTNFVLALKLPTRREGDDEVFVRRGAALMLEP</sequence>
<dbReference type="GO" id="GO:0007018">
    <property type="term" value="P:microtubule-based movement"/>
    <property type="evidence" value="ECO:0007669"/>
    <property type="project" value="InterPro"/>
</dbReference>
<dbReference type="EMBL" id="GL349498">
    <property type="protein sequence ID" value="KNC55308.1"/>
    <property type="molecule type" value="Genomic_DNA"/>
</dbReference>
<evidence type="ECO:0000256" key="4">
    <source>
        <dbReference type="ARBA" id="ARBA00022701"/>
    </source>
</evidence>
<comment type="similarity">
    <text evidence="2">Belongs to the dynein heavy chain family.</text>
</comment>
<evidence type="ECO:0000256" key="11">
    <source>
        <dbReference type="ARBA" id="ARBA00023175"/>
    </source>
</evidence>
<evidence type="ECO:0000256" key="1">
    <source>
        <dbReference type="ARBA" id="ARBA00004430"/>
    </source>
</evidence>
<dbReference type="GO" id="GO:0030286">
    <property type="term" value="C:dynein complex"/>
    <property type="evidence" value="ECO:0007669"/>
    <property type="project" value="UniProtKB-KW"/>
</dbReference>
<dbReference type="Pfam" id="PF12777">
    <property type="entry name" value="MT"/>
    <property type="match status" value="1"/>
</dbReference>
<dbReference type="Gene3D" id="1.20.58.1120">
    <property type="match status" value="1"/>
</dbReference>
<dbReference type="Pfam" id="PF17852">
    <property type="entry name" value="Dynein_AAA_lid"/>
    <property type="match status" value="1"/>
</dbReference>
<accession>A0A0L0DUW6</accession>
<dbReference type="Pfam" id="PF12775">
    <property type="entry name" value="AAA_7"/>
    <property type="match status" value="1"/>
</dbReference>
<feature type="compositionally biased region" description="Polar residues" evidence="15">
    <location>
        <begin position="220"/>
        <end position="232"/>
    </location>
</feature>
<dbReference type="FunFam" id="3.40.50.300:FF:000063">
    <property type="entry name" value="dynein heavy chain 6, axonemal"/>
    <property type="match status" value="1"/>
</dbReference>
<feature type="compositionally biased region" description="Low complexity" evidence="15">
    <location>
        <begin position="424"/>
        <end position="444"/>
    </location>
</feature>
<dbReference type="GeneID" id="25569049"/>
<dbReference type="InterPro" id="IPR043160">
    <property type="entry name" value="Dynein_C_barrel"/>
</dbReference>
<dbReference type="FunFam" id="1.20.920.20:FF:000001">
    <property type="entry name" value="dynein heavy chain 2, axonemal"/>
    <property type="match status" value="1"/>
</dbReference>
<evidence type="ECO:0000256" key="14">
    <source>
        <dbReference type="SAM" id="Coils"/>
    </source>
</evidence>
<dbReference type="InterPro" id="IPR035699">
    <property type="entry name" value="AAA_6"/>
</dbReference>
<keyword evidence="4" id="KW-0493">Microtubule</keyword>
<keyword evidence="6" id="KW-0547">Nucleotide-binding</keyword>
<dbReference type="InterPro" id="IPR013602">
    <property type="entry name" value="Dynein_heavy_linker"/>
</dbReference>
<dbReference type="InterPro" id="IPR041228">
    <property type="entry name" value="Dynein_C"/>
</dbReference>
<dbReference type="InterPro" id="IPR004273">
    <property type="entry name" value="Dynein_heavy_D6_P-loop"/>
</dbReference>
<evidence type="ECO:0000256" key="5">
    <source>
        <dbReference type="ARBA" id="ARBA00022737"/>
    </source>
</evidence>
<dbReference type="InterPro" id="IPR024743">
    <property type="entry name" value="Dynein_HC_stalk"/>
</dbReference>
<dbReference type="Gene3D" id="1.10.8.710">
    <property type="match status" value="1"/>
</dbReference>
<dbReference type="GO" id="GO:0005930">
    <property type="term" value="C:axoneme"/>
    <property type="evidence" value="ECO:0007669"/>
    <property type="project" value="UniProtKB-SubCell"/>
</dbReference>
<reference evidence="17 18" key="1">
    <citation type="submission" date="2010-05" db="EMBL/GenBank/DDBJ databases">
        <title>The Genome Sequence of Thecamonas trahens ATCC 50062.</title>
        <authorList>
            <consortium name="The Broad Institute Genome Sequencing Platform"/>
            <person name="Russ C."/>
            <person name="Cuomo C."/>
            <person name="Shea T."/>
            <person name="Young S.K."/>
            <person name="Zeng Q."/>
            <person name="Koehrsen M."/>
            <person name="Haas B."/>
            <person name="Borodovsky M."/>
            <person name="Guigo R."/>
            <person name="Alvarado L."/>
            <person name="Berlin A."/>
            <person name="Bochicchio J."/>
            <person name="Borenstein D."/>
            <person name="Chapman S."/>
            <person name="Chen Z."/>
            <person name="Freedman E."/>
            <person name="Gellesch M."/>
            <person name="Goldberg J."/>
            <person name="Griggs A."/>
            <person name="Gujja S."/>
            <person name="Heilman E."/>
            <person name="Heiman D."/>
            <person name="Hepburn T."/>
            <person name="Howarth C."/>
            <person name="Jen D."/>
            <person name="Larson L."/>
            <person name="Mehta T."/>
            <person name="Park D."/>
            <person name="Pearson M."/>
            <person name="Roberts A."/>
            <person name="Saif S."/>
            <person name="Shenoy N."/>
            <person name="Sisk P."/>
            <person name="Stolte C."/>
            <person name="Sykes S."/>
            <person name="Thomson T."/>
            <person name="Walk T."/>
            <person name="White J."/>
            <person name="Yandava C."/>
            <person name="Burger G."/>
            <person name="Gray M.W."/>
            <person name="Holland P.W.H."/>
            <person name="King N."/>
            <person name="Lang F.B.F."/>
            <person name="Roger A.J."/>
            <person name="Ruiz-Trillo I."/>
            <person name="Lander E."/>
            <person name="Nusbaum C."/>
        </authorList>
    </citation>
    <scope>NUCLEOTIDE SEQUENCE [LARGE SCALE GENOMIC DNA]</scope>
    <source>
        <strain evidence="17 18">ATCC 50062</strain>
    </source>
</reference>
<keyword evidence="3" id="KW-0963">Cytoplasm</keyword>
<keyword evidence="10" id="KW-0969">Cilium</keyword>